<accession>A0A8J4EGC3</accession>
<proteinExistence type="predicted"/>
<sequence length="110" mass="11234">MDPHDAPGWARTTPRGRTYACAGRARAVRRDALAPVLQPRPATHPPAAQPPSHAPAAILDTCASKSMYKIPRSAGGCVGLWAGTAVVGGYAAAGKAPRRLRAAGSDPVTG</sequence>
<dbReference type="EMBL" id="BOPH01000120">
    <property type="protein sequence ID" value="GIJ73586.1"/>
    <property type="molecule type" value="Genomic_DNA"/>
</dbReference>
<reference evidence="2" key="1">
    <citation type="submission" date="2021-01" db="EMBL/GenBank/DDBJ databases">
        <title>Whole genome shotgun sequence of Virgisporangium ochraceum NBRC 16418.</title>
        <authorList>
            <person name="Komaki H."/>
            <person name="Tamura T."/>
        </authorList>
    </citation>
    <scope>NUCLEOTIDE SEQUENCE</scope>
    <source>
        <strain evidence="2">NBRC 16418</strain>
    </source>
</reference>
<evidence type="ECO:0000313" key="3">
    <source>
        <dbReference type="Proteomes" id="UP000635606"/>
    </source>
</evidence>
<gene>
    <name evidence="2" type="ORF">Voc01_085030</name>
</gene>
<organism evidence="2 3">
    <name type="scientific">Virgisporangium ochraceum</name>
    <dbReference type="NCBI Taxonomy" id="65505"/>
    <lineage>
        <taxon>Bacteria</taxon>
        <taxon>Bacillati</taxon>
        <taxon>Actinomycetota</taxon>
        <taxon>Actinomycetes</taxon>
        <taxon>Micromonosporales</taxon>
        <taxon>Micromonosporaceae</taxon>
        <taxon>Virgisporangium</taxon>
    </lineage>
</organism>
<dbReference type="Proteomes" id="UP000635606">
    <property type="component" value="Unassembled WGS sequence"/>
</dbReference>
<feature type="compositionally biased region" description="Pro residues" evidence="1">
    <location>
        <begin position="42"/>
        <end position="53"/>
    </location>
</feature>
<dbReference type="AlphaFoldDB" id="A0A8J4EGC3"/>
<evidence type="ECO:0000313" key="2">
    <source>
        <dbReference type="EMBL" id="GIJ73586.1"/>
    </source>
</evidence>
<feature type="region of interest" description="Disordered" evidence="1">
    <location>
        <begin position="31"/>
        <end position="55"/>
    </location>
</feature>
<evidence type="ECO:0000256" key="1">
    <source>
        <dbReference type="SAM" id="MobiDB-lite"/>
    </source>
</evidence>
<protein>
    <submittedName>
        <fullName evidence="2">Uncharacterized protein</fullName>
    </submittedName>
</protein>
<name>A0A8J4EGC3_9ACTN</name>
<keyword evidence="3" id="KW-1185">Reference proteome</keyword>
<comment type="caution">
    <text evidence="2">The sequence shown here is derived from an EMBL/GenBank/DDBJ whole genome shotgun (WGS) entry which is preliminary data.</text>
</comment>